<dbReference type="InterPro" id="IPR020449">
    <property type="entry name" value="Tscrpt_reg_AraC-type_HTH"/>
</dbReference>
<evidence type="ECO:0000256" key="3">
    <source>
        <dbReference type="ARBA" id="ARBA00023163"/>
    </source>
</evidence>
<keyword evidence="6" id="KW-1185">Reference proteome</keyword>
<feature type="domain" description="HTH araC/xylS-type" evidence="4">
    <location>
        <begin position="193"/>
        <end position="291"/>
    </location>
</feature>
<dbReference type="CDD" id="cd02208">
    <property type="entry name" value="cupin_RmlC-like"/>
    <property type="match status" value="1"/>
</dbReference>
<keyword evidence="3" id="KW-0804">Transcription</keyword>
<dbReference type="Proteomes" id="UP000652847">
    <property type="component" value="Unassembled WGS sequence"/>
</dbReference>
<evidence type="ECO:0000313" key="5">
    <source>
        <dbReference type="EMBL" id="MBC5649823.1"/>
    </source>
</evidence>
<dbReference type="AlphaFoldDB" id="A0A8I0DQI1"/>
<keyword evidence="1" id="KW-0805">Transcription regulation</keyword>
<dbReference type="InterPro" id="IPR014710">
    <property type="entry name" value="RmlC-like_jellyroll"/>
</dbReference>
<dbReference type="SUPFAM" id="SSF51215">
    <property type="entry name" value="Regulatory protein AraC"/>
    <property type="match status" value="1"/>
</dbReference>
<dbReference type="SMART" id="SM00342">
    <property type="entry name" value="HTH_ARAC"/>
    <property type="match status" value="1"/>
</dbReference>
<dbReference type="InterPro" id="IPR009057">
    <property type="entry name" value="Homeodomain-like_sf"/>
</dbReference>
<evidence type="ECO:0000259" key="4">
    <source>
        <dbReference type="PROSITE" id="PS01124"/>
    </source>
</evidence>
<dbReference type="PANTHER" id="PTHR43280:SF28">
    <property type="entry name" value="HTH-TYPE TRANSCRIPTIONAL ACTIVATOR RHAS"/>
    <property type="match status" value="1"/>
</dbReference>
<dbReference type="GO" id="GO:0043565">
    <property type="term" value="F:sequence-specific DNA binding"/>
    <property type="evidence" value="ECO:0007669"/>
    <property type="project" value="InterPro"/>
</dbReference>
<organism evidence="5 6">
    <name type="scientific">Blautia segnis</name>
    <dbReference type="NCBI Taxonomy" id="2763030"/>
    <lineage>
        <taxon>Bacteria</taxon>
        <taxon>Bacillati</taxon>
        <taxon>Bacillota</taxon>
        <taxon>Clostridia</taxon>
        <taxon>Lachnospirales</taxon>
        <taxon>Lachnospiraceae</taxon>
        <taxon>Blautia</taxon>
    </lineage>
</organism>
<gene>
    <name evidence="5" type="ORF">H8S54_01470</name>
</gene>
<comment type="caution">
    <text evidence="5">The sequence shown here is derived from an EMBL/GenBank/DDBJ whole genome shotgun (WGS) entry which is preliminary data.</text>
</comment>
<dbReference type="Pfam" id="PF02311">
    <property type="entry name" value="AraC_binding"/>
    <property type="match status" value="1"/>
</dbReference>
<dbReference type="Gene3D" id="2.60.120.10">
    <property type="entry name" value="Jelly Rolls"/>
    <property type="match status" value="1"/>
</dbReference>
<dbReference type="PROSITE" id="PS01124">
    <property type="entry name" value="HTH_ARAC_FAMILY_2"/>
    <property type="match status" value="1"/>
</dbReference>
<dbReference type="EMBL" id="JACOOT010000003">
    <property type="protein sequence ID" value="MBC5649823.1"/>
    <property type="molecule type" value="Genomic_DNA"/>
</dbReference>
<name>A0A8I0DQI1_9FIRM</name>
<protein>
    <submittedName>
        <fullName evidence="5">Helix-turn-helix transcriptional regulator</fullName>
    </submittedName>
</protein>
<dbReference type="GO" id="GO:0003700">
    <property type="term" value="F:DNA-binding transcription factor activity"/>
    <property type="evidence" value="ECO:0007669"/>
    <property type="project" value="InterPro"/>
</dbReference>
<dbReference type="RefSeq" id="WP_186900731.1">
    <property type="nucleotide sequence ID" value="NZ_JACOOT010000003.1"/>
</dbReference>
<evidence type="ECO:0000256" key="2">
    <source>
        <dbReference type="ARBA" id="ARBA00023125"/>
    </source>
</evidence>
<evidence type="ECO:0000256" key="1">
    <source>
        <dbReference type="ARBA" id="ARBA00023015"/>
    </source>
</evidence>
<proteinExistence type="predicted"/>
<accession>A0A8I0DQI1</accession>
<dbReference type="PANTHER" id="PTHR43280">
    <property type="entry name" value="ARAC-FAMILY TRANSCRIPTIONAL REGULATOR"/>
    <property type="match status" value="1"/>
</dbReference>
<dbReference type="SUPFAM" id="SSF46689">
    <property type="entry name" value="Homeodomain-like"/>
    <property type="match status" value="2"/>
</dbReference>
<dbReference type="Pfam" id="PF12833">
    <property type="entry name" value="HTH_18"/>
    <property type="match status" value="1"/>
</dbReference>
<sequence length="310" mass="36157">MAKKRKMKMEFRYYQMQDGSPILALLGEKWEQNYGRDVDFLHFHNYLEIGYCYSGAGELVLGEETVRFAGREFTIIPPNFPHTTTSDIGNISKWEYLFIDVEGFLANAAGTPLRAEKMVQRIYSKAFCLKECEYKSLSDKILKILDIMRGGEEFYLEEAKGILLALLAEVARLNRSSQEENIEEKGKITNMIARSIDYISQYYMEDIRIGDLAKASHISETHFRRVFTSYMHMSPLEYINKVRIQTACEILKKTDEPISDIAYKCGFTTNSTFNRNFHQLMGMSPAEWRKRPENYEQQLLKFDIHSEKGW</sequence>
<dbReference type="Gene3D" id="1.10.10.60">
    <property type="entry name" value="Homeodomain-like"/>
    <property type="match status" value="2"/>
</dbReference>
<dbReference type="PRINTS" id="PR00032">
    <property type="entry name" value="HTHARAC"/>
</dbReference>
<dbReference type="InterPro" id="IPR003313">
    <property type="entry name" value="AraC-bd"/>
</dbReference>
<reference evidence="5 6" key="1">
    <citation type="submission" date="2020-08" db="EMBL/GenBank/DDBJ databases">
        <title>Genome public.</title>
        <authorList>
            <person name="Liu C."/>
            <person name="Sun Q."/>
        </authorList>
    </citation>
    <scope>NUCLEOTIDE SEQUENCE [LARGE SCALE GENOMIC DNA]</scope>
    <source>
        <strain evidence="5 6">BX17</strain>
    </source>
</reference>
<evidence type="ECO:0000313" key="6">
    <source>
        <dbReference type="Proteomes" id="UP000652847"/>
    </source>
</evidence>
<dbReference type="InterPro" id="IPR018060">
    <property type="entry name" value="HTH_AraC"/>
</dbReference>
<dbReference type="InterPro" id="IPR037923">
    <property type="entry name" value="HTH-like"/>
</dbReference>
<keyword evidence="2" id="KW-0238">DNA-binding</keyword>